<feature type="chain" id="PRO_5045102062" description="DUF4836 family protein" evidence="1">
    <location>
        <begin position="20"/>
        <end position="677"/>
    </location>
</feature>
<gene>
    <name evidence="2" type="ORF">ACFOUY_05875</name>
</gene>
<name>A0ABV8NGX4_9SPHI</name>
<evidence type="ECO:0000313" key="3">
    <source>
        <dbReference type="Proteomes" id="UP001595792"/>
    </source>
</evidence>
<dbReference type="EMBL" id="JBHSBY010000031">
    <property type="protein sequence ID" value="MFC4196219.1"/>
    <property type="molecule type" value="Genomic_DNA"/>
</dbReference>
<protein>
    <recommendedName>
        <fullName evidence="4">DUF4836 family protein</fullName>
    </recommendedName>
</protein>
<accession>A0ABV8NGX4</accession>
<organism evidence="2 3">
    <name type="scientific">Pedobacter jamesrossensis</name>
    <dbReference type="NCBI Taxonomy" id="1908238"/>
    <lineage>
        <taxon>Bacteria</taxon>
        <taxon>Pseudomonadati</taxon>
        <taxon>Bacteroidota</taxon>
        <taxon>Sphingobacteriia</taxon>
        <taxon>Sphingobacteriales</taxon>
        <taxon>Sphingobacteriaceae</taxon>
        <taxon>Pedobacter</taxon>
    </lineage>
</organism>
<sequence>MKKILIAISLLLLTKLNYAQDLVKKIPANAFTVATIKGDNVFKLMFVKDFNESFLGKKLLQETSKSLDKTFNSIEDFGINLEKNMYYFNQLNDSITYNCFLIPIRDATKLESLINNKESKITKSGDIRTMILPDSTSIIKWNNNMLYYVSGSVRSSFLADSVNSARYGIKEIRYQNNYDAYNDSTVVAVDSTYAATTIEMYEDVDTTNAPPPPVPYKKTVKQKKVNKTKVATKKSSKKKKTAVKPKKAKVIEEVLNEQMTEEAYATDTTAVEAVDADGRYDDYQKERAEQDAKKKQLAFIWITAQADKIFNTNYESIESNKSYKASLDDKAIAEVWVSSLQDAYNSIAPEFGTYGKAGIMKGYGSLTAKLFMDKTSFRISTGLELAKEQADSYKKIMDRKLNKKFLKYVDSEKAIGFMGYSIDTKAYLEEFPKLLKQTYGSFLGGKMDEEIELGSDLFSLLLDEEAVSKVIKGDALFVINGLNYKDVTYTSYEYDDDYNRKEVTKTKKETLPDFLFMFSSEDNRLMNKLIKYGMKKNYVSANNNIYKIEEKKSPIDIYFMIKDGIVFFGNSLTEMQGISNNTYNASISKTHKNLLAKNNFSFLFNAKNLVGKVPNEEIGGEETAKKFNETLGKMGNIYMKSNPIKGNVVSADISAEIPNGHENALKYLFSLIENASK</sequence>
<evidence type="ECO:0000313" key="2">
    <source>
        <dbReference type="EMBL" id="MFC4196219.1"/>
    </source>
</evidence>
<evidence type="ECO:0008006" key="4">
    <source>
        <dbReference type="Google" id="ProtNLM"/>
    </source>
</evidence>
<comment type="caution">
    <text evidence="2">The sequence shown here is derived from an EMBL/GenBank/DDBJ whole genome shotgun (WGS) entry which is preliminary data.</text>
</comment>
<reference evidence="3" key="1">
    <citation type="journal article" date="2019" name="Int. J. Syst. Evol. Microbiol.">
        <title>The Global Catalogue of Microorganisms (GCM) 10K type strain sequencing project: providing services to taxonomists for standard genome sequencing and annotation.</title>
        <authorList>
            <consortium name="The Broad Institute Genomics Platform"/>
            <consortium name="The Broad Institute Genome Sequencing Center for Infectious Disease"/>
            <person name="Wu L."/>
            <person name="Ma J."/>
        </authorList>
    </citation>
    <scope>NUCLEOTIDE SEQUENCE [LARGE SCALE GENOMIC DNA]</scope>
    <source>
        <strain evidence="3">CCM 8689</strain>
    </source>
</reference>
<proteinExistence type="predicted"/>
<dbReference type="Proteomes" id="UP001595792">
    <property type="component" value="Unassembled WGS sequence"/>
</dbReference>
<evidence type="ECO:0000256" key="1">
    <source>
        <dbReference type="SAM" id="SignalP"/>
    </source>
</evidence>
<keyword evidence="3" id="KW-1185">Reference proteome</keyword>
<keyword evidence="1" id="KW-0732">Signal</keyword>
<dbReference type="RefSeq" id="WP_378959544.1">
    <property type="nucleotide sequence ID" value="NZ_JBHRXC010000001.1"/>
</dbReference>
<feature type="signal peptide" evidence="1">
    <location>
        <begin position="1"/>
        <end position="19"/>
    </location>
</feature>